<evidence type="ECO:0000313" key="8">
    <source>
        <dbReference type="Proteomes" id="UP000240322"/>
    </source>
</evidence>
<feature type="domain" description="Aminotransferase class V" evidence="6">
    <location>
        <begin position="27"/>
        <end position="319"/>
    </location>
</feature>
<gene>
    <name evidence="7" type="ORF">B9Q03_00745</name>
</gene>
<dbReference type="GO" id="GO:0004760">
    <property type="term" value="F:L-serine-pyruvate transaminase activity"/>
    <property type="evidence" value="ECO:0007669"/>
    <property type="project" value="TreeGrafter"/>
</dbReference>
<dbReference type="PANTHER" id="PTHR21152:SF24">
    <property type="entry name" value="ALANINE--GLYOXYLATE AMINOTRANSFERASE 1"/>
    <property type="match status" value="1"/>
</dbReference>
<evidence type="ECO:0000256" key="2">
    <source>
        <dbReference type="ARBA" id="ARBA00009236"/>
    </source>
</evidence>
<dbReference type="InterPro" id="IPR000192">
    <property type="entry name" value="Aminotrans_V_dom"/>
</dbReference>
<dbReference type="GO" id="GO:0008453">
    <property type="term" value="F:alanine-glyoxylate transaminase activity"/>
    <property type="evidence" value="ECO:0007669"/>
    <property type="project" value="TreeGrafter"/>
</dbReference>
<dbReference type="InterPro" id="IPR015421">
    <property type="entry name" value="PyrdxlP-dep_Trfase_major"/>
</dbReference>
<name>A0A2R6B252_9ARCH</name>
<dbReference type="AlphaFoldDB" id="A0A2R6B252"/>
<protein>
    <recommendedName>
        <fullName evidence="6">Aminotransferase class V domain-containing protein</fullName>
    </recommendedName>
</protein>
<dbReference type="SUPFAM" id="SSF53383">
    <property type="entry name" value="PLP-dependent transferases"/>
    <property type="match status" value="1"/>
</dbReference>
<organism evidence="7 8">
    <name type="scientific">Candidatus Marsarchaeota G2 archaeon OSP_D</name>
    <dbReference type="NCBI Taxonomy" id="1978157"/>
    <lineage>
        <taxon>Archaea</taxon>
        <taxon>Candidatus Marsarchaeota</taxon>
        <taxon>Candidatus Marsarchaeota group 2</taxon>
    </lineage>
</organism>
<keyword evidence="3" id="KW-0032">Aminotransferase</keyword>
<dbReference type="InterPro" id="IPR015422">
    <property type="entry name" value="PyrdxlP-dep_Trfase_small"/>
</dbReference>
<keyword evidence="4" id="KW-0808">Transferase</keyword>
<comment type="caution">
    <text evidence="7">The sequence shown here is derived from an EMBL/GenBank/DDBJ whole genome shotgun (WGS) entry which is preliminary data.</text>
</comment>
<evidence type="ECO:0000256" key="4">
    <source>
        <dbReference type="ARBA" id="ARBA00022679"/>
    </source>
</evidence>
<sequence length="378" mass="41003">MKNEELVMLPGPVNVDHRVLLSMATAMFNHRGPKFNKLFVDVKEKLRKVLNTAGEVYFITGSGTAGNEFAVSNLVAPGDKVVVCTNGYFADRLRDTFKVYGANVVEVKSEWGRGVDLETLKSSVDGAAIVAMVFNETSTGVLNQVREVARIARKAGSLCFVDNVSGIGNDYEMDPWGIDVTVTATQKGLATPPGAAFVAMSDKAREKAAKTPKRSFYFNIELFDKAAEDHSTPATPAISVIHAMNTSLDQILEEGVEKFVVRHSVNAEAFRRGIAAMGLDLFPERGLASNTVSAIKIEGKARLVANTMRDRFEVIVSAGLGKYRDDVLRVGHMGRVDMKDIITTLSALELSLKEVGVGKTRLGEGVSAALEYYSMNTI</sequence>
<evidence type="ECO:0000259" key="6">
    <source>
        <dbReference type="Pfam" id="PF00266"/>
    </source>
</evidence>
<comment type="similarity">
    <text evidence="2">Belongs to the class-V pyridoxal-phosphate-dependent aminotransferase family.</text>
</comment>
<keyword evidence="5" id="KW-0663">Pyridoxal phosphate</keyword>
<dbReference type="Pfam" id="PF00266">
    <property type="entry name" value="Aminotran_5"/>
    <property type="match status" value="1"/>
</dbReference>
<dbReference type="Gene3D" id="3.40.640.10">
    <property type="entry name" value="Type I PLP-dependent aspartate aminotransferase-like (Major domain)"/>
    <property type="match status" value="1"/>
</dbReference>
<dbReference type="PANTHER" id="PTHR21152">
    <property type="entry name" value="AMINOTRANSFERASE CLASS V"/>
    <property type="match status" value="1"/>
</dbReference>
<dbReference type="PIRSF" id="PIRSF000524">
    <property type="entry name" value="SPT"/>
    <property type="match status" value="1"/>
</dbReference>
<evidence type="ECO:0000313" key="7">
    <source>
        <dbReference type="EMBL" id="PSN92578.1"/>
    </source>
</evidence>
<comment type="cofactor">
    <cofactor evidence="1">
        <name>pyridoxal 5'-phosphate</name>
        <dbReference type="ChEBI" id="CHEBI:597326"/>
    </cofactor>
</comment>
<evidence type="ECO:0000256" key="3">
    <source>
        <dbReference type="ARBA" id="ARBA00022576"/>
    </source>
</evidence>
<evidence type="ECO:0000256" key="5">
    <source>
        <dbReference type="ARBA" id="ARBA00022898"/>
    </source>
</evidence>
<accession>A0A2R6B252</accession>
<dbReference type="InterPro" id="IPR024169">
    <property type="entry name" value="SP_NH2Trfase/AEP_transaminase"/>
</dbReference>
<dbReference type="EMBL" id="NEXE01000002">
    <property type="protein sequence ID" value="PSN92578.1"/>
    <property type="molecule type" value="Genomic_DNA"/>
</dbReference>
<dbReference type="Proteomes" id="UP000240322">
    <property type="component" value="Unassembled WGS sequence"/>
</dbReference>
<reference evidence="7 8" key="1">
    <citation type="submission" date="2017-04" db="EMBL/GenBank/DDBJ databases">
        <title>Novel microbial lineages endemic to geothermal iron-oxide mats fill important gaps in the evolutionary history of Archaea.</title>
        <authorList>
            <person name="Jay Z.J."/>
            <person name="Beam J.P."/>
            <person name="Dlakic M."/>
            <person name="Rusch D.B."/>
            <person name="Kozubal M.A."/>
            <person name="Inskeep W.P."/>
        </authorList>
    </citation>
    <scope>NUCLEOTIDE SEQUENCE [LARGE SCALE GENOMIC DNA]</scope>
    <source>
        <strain evidence="7">OSP_D</strain>
    </source>
</reference>
<evidence type="ECO:0000256" key="1">
    <source>
        <dbReference type="ARBA" id="ARBA00001933"/>
    </source>
</evidence>
<dbReference type="GO" id="GO:0019265">
    <property type="term" value="P:glycine biosynthetic process, by transamination of glyoxylate"/>
    <property type="evidence" value="ECO:0007669"/>
    <property type="project" value="TreeGrafter"/>
</dbReference>
<dbReference type="Gene3D" id="3.90.1150.10">
    <property type="entry name" value="Aspartate Aminotransferase, domain 1"/>
    <property type="match status" value="1"/>
</dbReference>
<dbReference type="InterPro" id="IPR015424">
    <property type="entry name" value="PyrdxlP-dep_Trfase"/>
</dbReference>
<proteinExistence type="inferred from homology"/>